<proteinExistence type="predicted"/>
<dbReference type="SUPFAM" id="SSF53335">
    <property type="entry name" value="S-adenosyl-L-methionine-dependent methyltransferases"/>
    <property type="match status" value="1"/>
</dbReference>
<dbReference type="Gene3D" id="3.40.50.150">
    <property type="entry name" value="Vaccinia Virus protein VP39"/>
    <property type="match status" value="1"/>
</dbReference>
<organism evidence="2 3">
    <name type="scientific">Cercospora berteroae</name>
    <dbReference type="NCBI Taxonomy" id="357750"/>
    <lineage>
        <taxon>Eukaryota</taxon>
        <taxon>Fungi</taxon>
        <taxon>Dikarya</taxon>
        <taxon>Ascomycota</taxon>
        <taxon>Pezizomycotina</taxon>
        <taxon>Dothideomycetes</taxon>
        <taxon>Dothideomycetidae</taxon>
        <taxon>Mycosphaerellales</taxon>
        <taxon>Mycosphaerellaceae</taxon>
        <taxon>Cercospora</taxon>
    </lineage>
</organism>
<feature type="region of interest" description="Disordered" evidence="1">
    <location>
        <begin position="1"/>
        <end position="21"/>
    </location>
</feature>
<protein>
    <recommendedName>
        <fullName evidence="4">Methyltransferase domain-containing protein</fullName>
    </recommendedName>
</protein>
<evidence type="ECO:0008006" key="4">
    <source>
        <dbReference type="Google" id="ProtNLM"/>
    </source>
</evidence>
<name>A0A2S6CGX1_9PEZI</name>
<sequence>MSNSDCDSGSGHGIDEENEYSDVDDDLDYDCLVLRTERGRSYYGLETKSPYPTDQREERLQVLLHRLYIRVQRHDLMHGGASGIYLGSRQFLAFSASMFLATSVVCSRHGSSVHRNVHSGLLSPLLAPLITAPTRCLDMGTGVGQWAVSFADAFKDCQVIGRDTRYMFTTEEQVAFNGSYYY</sequence>
<dbReference type="AlphaFoldDB" id="A0A2S6CGX1"/>
<evidence type="ECO:0000313" key="3">
    <source>
        <dbReference type="Proteomes" id="UP000237631"/>
    </source>
</evidence>
<gene>
    <name evidence="2" type="ORF">CBER1_11237</name>
</gene>
<evidence type="ECO:0000313" key="2">
    <source>
        <dbReference type="EMBL" id="PPJ58990.1"/>
    </source>
</evidence>
<reference evidence="3" key="1">
    <citation type="journal article" date="2017" name="bioRxiv">
        <title>Conservation of a gene cluster reveals novel cercosporin biosynthetic mechanisms and extends production to the genus Colletotrichum.</title>
        <authorList>
            <person name="de Jonge R."/>
            <person name="Ebert M.K."/>
            <person name="Huitt-Roehl C.R."/>
            <person name="Pal P."/>
            <person name="Suttle J.C."/>
            <person name="Spanner R.E."/>
            <person name="Neubauer J.D."/>
            <person name="Jurick W.M.II."/>
            <person name="Stott K.A."/>
            <person name="Secor G.A."/>
            <person name="Thomma B.P.H.J."/>
            <person name="Van de Peer Y."/>
            <person name="Townsend C.A."/>
            <person name="Bolton M.D."/>
        </authorList>
    </citation>
    <scope>NUCLEOTIDE SEQUENCE [LARGE SCALE GENOMIC DNA]</scope>
    <source>
        <strain evidence="3">CBS538.71</strain>
    </source>
</reference>
<dbReference type="OrthoDB" id="2013972at2759"/>
<comment type="caution">
    <text evidence="2">The sequence shown here is derived from an EMBL/GenBank/DDBJ whole genome shotgun (WGS) entry which is preliminary data.</text>
</comment>
<keyword evidence="3" id="KW-1185">Reference proteome</keyword>
<accession>A0A2S6CGX1</accession>
<dbReference type="EMBL" id="PNEN01000433">
    <property type="protein sequence ID" value="PPJ58990.1"/>
    <property type="molecule type" value="Genomic_DNA"/>
</dbReference>
<dbReference type="Proteomes" id="UP000237631">
    <property type="component" value="Unassembled WGS sequence"/>
</dbReference>
<evidence type="ECO:0000256" key="1">
    <source>
        <dbReference type="SAM" id="MobiDB-lite"/>
    </source>
</evidence>
<dbReference type="InterPro" id="IPR029063">
    <property type="entry name" value="SAM-dependent_MTases_sf"/>
</dbReference>